<dbReference type="KEGG" id="pais:PFX98_19105"/>
<dbReference type="Proteomes" id="UP001177769">
    <property type="component" value="Chromosome"/>
</dbReference>
<dbReference type="Pfam" id="PF13490">
    <property type="entry name" value="zf-HC2"/>
    <property type="match status" value="1"/>
</dbReference>
<gene>
    <name evidence="2" type="ORF">PFX98_19105</name>
</gene>
<proteinExistence type="predicted"/>
<protein>
    <submittedName>
        <fullName evidence="2">Zf-HC2 domain-containing protein</fullName>
    </submittedName>
</protein>
<evidence type="ECO:0000259" key="1">
    <source>
        <dbReference type="Pfam" id="PF13490"/>
    </source>
</evidence>
<organism evidence="2 3">
    <name type="scientific">Paucibacter sediminis</name>
    <dbReference type="NCBI Taxonomy" id="3019553"/>
    <lineage>
        <taxon>Bacteria</taxon>
        <taxon>Pseudomonadati</taxon>
        <taxon>Pseudomonadota</taxon>
        <taxon>Betaproteobacteria</taxon>
        <taxon>Burkholderiales</taxon>
        <taxon>Sphaerotilaceae</taxon>
        <taxon>Roseateles</taxon>
    </lineage>
</organism>
<feature type="domain" description="Putative zinc-finger" evidence="1">
    <location>
        <begin position="8"/>
        <end position="41"/>
    </location>
</feature>
<reference evidence="2" key="1">
    <citation type="submission" date="2023-01" db="EMBL/GenBank/DDBJ databases">
        <title>Whole genome sequence of Paucibacter sp. S2-9 isolated from pond sediment.</title>
        <authorList>
            <person name="Jung J.Y."/>
        </authorList>
    </citation>
    <scope>NUCLEOTIDE SEQUENCE</scope>
    <source>
        <strain evidence="2">S2-9</strain>
    </source>
</reference>
<accession>A0AA95NHI0</accession>
<dbReference type="InterPro" id="IPR027383">
    <property type="entry name" value="Znf_put"/>
</dbReference>
<keyword evidence="3" id="KW-1185">Reference proteome</keyword>
<dbReference type="AlphaFoldDB" id="A0AA95NHI0"/>
<sequence>MSLLKRTCKEVSLLVMQAQELQLPWRERLALRLHMMACDACPRIVDQLALMRRATERWRSYSENE</sequence>
<name>A0AA95NHI0_9BURK</name>
<evidence type="ECO:0000313" key="3">
    <source>
        <dbReference type="Proteomes" id="UP001177769"/>
    </source>
</evidence>
<dbReference type="EMBL" id="CP116346">
    <property type="protein sequence ID" value="WIT10996.1"/>
    <property type="molecule type" value="Genomic_DNA"/>
</dbReference>
<dbReference type="RefSeq" id="WP_285232074.1">
    <property type="nucleotide sequence ID" value="NZ_CP116346.1"/>
</dbReference>
<evidence type="ECO:0000313" key="2">
    <source>
        <dbReference type="EMBL" id="WIT10996.1"/>
    </source>
</evidence>